<dbReference type="OrthoDB" id="8779073at2"/>
<evidence type="ECO:0000313" key="2">
    <source>
        <dbReference type="Proteomes" id="UP000285190"/>
    </source>
</evidence>
<sequence>MSLLAIAAIPVQAVLPAAEVFAGTAVNVARPLLGLSALVAFLMVFKPLLRGLLRAAVLTVAPRLSVEERNARSKVRGALMLNRLANAYDEFQPGQAAELRALAGRG</sequence>
<dbReference type="Proteomes" id="UP000285190">
    <property type="component" value="Unassembled WGS sequence"/>
</dbReference>
<keyword evidence="2" id="KW-1185">Reference proteome</keyword>
<comment type="caution">
    <text evidence="1">The sequence shown here is derived from an EMBL/GenBank/DDBJ whole genome shotgun (WGS) entry which is preliminary data.</text>
</comment>
<evidence type="ECO:0000313" key="1">
    <source>
        <dbReference type="EMBL" id="RJG07644.1"/>
    </source>
</evidence>
<name>A0A418X583_9BURK</name>
<protein>
    <submittedName>
        <fullName evidence="1">Uncharacterized protein</fullName>
    </submittedName>
</protein>
<gene>
    <name evidence="1" type="ORF">D3870_18040</name>
</gene>
<dbReference type="AlphaFoldDB" id="A0A418X583"/>
<accession>A0A418X583</accession>
<dbReference type="EMBL" id="QYUN01000002">
    <property type="protein sequence ID" value="RJG07644.1"/>
    <property type="molecule type" value="Genomic_DNA"/>
</dbReference>
<organism evidence="1 2">
    <name type="scientific">Noviherbaspirillum cavernae</name>
    <dbReference type="NCBI Taxonomy" id="2320862"/>
    <lineage>
        <taxon>Bacteria</taxon>
        <taxon>Pseudomonadati</taxon>
        <taxon>Pseudomonadota</taxon>
        <taxon>Betaproteobacteria</taxon>
        <taxon>Burkholderiales</taxon>
        <taxon>Oxalobacteraceae</taxon>
        <taxon>Noviherbaspirillum</taxon>
    </lineage>
</organism>
<proteinExistence type="predicted"/>
<reference evidence="1 2" key="1">
    <citation type="submission" date="2018-09" db="EMBL/GenBank/DDBJ databases">
        <authorList>
            <person name="Zhu H."/>
        </authorList>
    </citation>
    <scope>NUCLEOTIDE SEQUENCE [LARGE SCALE GENOMIC DNA]</scope>
    <source>
        <strain evidence="1 2">K2R10-39</strain>
    </source>
</reference>
<dbReference type="RefSeq" id="WP_119741311.1">
    <property type="nucleotide sequence ID" value="NZ_QYUN01000002.1"/>
</dbReference>